<comment type="caution">
    <text evidence="1">The sequence shown here is derived from an EMBL/GenBank/DDBJ whole genome shotgun (WGS) entry which is preliminary data.</text>
</comment>
<dbReference type="AlphaFoldDB" id="A0A3M6U1U6"/>
<organism evidence="1 2">
    <name type="scientific">Pocillopora damicornis</name>
    <name type="common">Cauliflower coral</name>
    <name type="synonym">Millepora damicornis</name>
    <dbReference type="NCBI Taxonomy" id="46731"/>
    <lineage>
        <taxon>Eukaryota</taxon>
        <taxon>Metazoa</taxon>
        <taxon>Cnidaria</taxon>
        <taxon>Anthozoa</taxon>
        <taxon>Hexacorallia</taxon>
        <taxon>Scleractinia</taxon>
        <taxon>Astrocoeniina</taxon>
        <taxon>Pocilloporidae</taxon>
        <taxon>Pocillopora</taxon>
    </lineage>
</organism>
<keyword evidence="2" id="KW-1185">Reference proteome</keyword>
<accession>A0A3M6U1U6</accession>
<gene>
    <name evidence="1" type="ORF">pdam_00013620</name>
</gene>
<evidence type="ECO:0000313" key="1">
    <source>
        <dbReference type="EMBL" id="RMX47665.1"/>
    </source>
</evidence>
<proteinExistence type="predicted"/>
<name>A0A3M6U1U6_POCDA</name>
<dbReference type="Proteomes" id="UP000275408">
    <property type="component" value="Unassembled WGS sequence"/>
</dbReference>
<evidence type="ECO:0000313" key="2">
    <source>
        <dbReference type="Proteomes" id="UP000275408"/>
    </source>
</evidence>
<sequence length="242" mass="27262">MKGVPMYNSVKDVKGILLSNEYAHIAFPGWNSNPDSLSKNNGGTDPNKAMNHTVAMYIRVRFFLKRTIYLFDLTMRKYRLIAIIPMVLREAIPKMNTPKAKNSQKVSPSTHWPRNRVTTVKGEQQVDNRMSLTANAITNMLGSVRSLWFLYTALPKKAKTFIKANTVVSAQTVTSVLVARAKESDSVGAIIDSIQTTRKQCDKIFLPCIKKILRQSCHVCNCKFIEGEQGPEFSKPSLCKEF</sequence>
<reference evidence="1 2" key="1">
    <citation type="journal article" date="2018" name="Sci. Rep.">
        <title>Comparative analysis of the Pocillopora damicornis genome highlights role of immune system in coral evolution.</title>
        <authorList>
            <person name="Cunning R."/>
            <person name="Bay R.A."/>
            <person name="Gillette P."/>
            <person name="Baker A.C."/>
            <person name="Traylor-Knowles N."/>
        </authorList>
    </citation>
    <scope>NUCLEOTIDE SEQUENCE [LARGE SCALE GENOMIC DNA]</scope>
    <source>
        <strain evidence="1">RSMAS</strain>
        <tissue evidence="1">Whole animal</tissue>
    </source>
</reference>
<protein>
    <submittedName>
        <fullName evidence="1">Uncharacterized protein</fullName>
    </submittedName>
</protein>
<dbReference type="EMBL" id="RCHS01002387">
    <property type="protein sequence ID" value="RMX47665.1"/>
    <property type="molecule type" value="Genomic_DNA"/>
</dbReference>